<dbReference type="PROSITE" id="PS00028">
    <property type="entry name" value="ZINC_FINGER_C2H2_1"/>
    <property type="match status" value="3"/>
</dbReference>
<dbReference type="GO" id="GO:0003677">
    <property type="term" value="F:DNA binding"/>
    <property type="evidence" value="ECO:0007669"/>
    <property type="project" value="UniProtKB-KW"/>
</dbReference>
<keyword evidence="10" id="KW-0539">Nucleus</keyword>
<evidence type="ECO:0000256" key="12">
    <source>
        <dbReference type="SAM" id="MobiDB-lite"/>
    </source>
</evidence>
<dbReference type="FunFam" id="3.30.160.60:FF:000097">
    <property type="entry name" value="Zinc finger protein"/>
    <property type="match status" value="1"/>
</dbReference>
<feature type="domain" description="C2H2-type" evidence="13">
    <location>
        <begin position="101"/>
        <end position="128"/>
    </location>
</feature>
<dbReference type="AlphaFoldDB" id="A0A3N0XDZ2"/>
<evidence type="ECO:0000256" key="2">
    <source>
        <dbReference type="ARBA" id="ARBA00004123"/>
    </source>
</evidence>
<dbReference type="Proteomes" id="UP000281406">
    <property type="component" value="Unassembled WGS sequence"/>
</dbReference>
<dbReference type="Pfam" id="PF00096">
    <property type="entry name" value="zf-C2H2"/>
    <property type="match status" value="1"/>
</dbReference>
<reference evidence="14 15" key="1">
    <citation type="submission" date="2018-10" db="EMBL/GenBank/DDBJ databases">
        <title>Genome assembly for a Yunnan-Guizhou Plateau 3E fish, Anabarilius grahami (Regan), and its evolutionary and genetic applications.</title>
        <authorList>
            <person name="Jiang W."/>
        </authorList>
    </citation>
    <scope>NUCLEOTIDE SEQUENCE [LARGE SCALE GENOMIC DNA]</scope>
    <source>
        <strain evidence="14">AG-KIZ</strain>
        <tissue evidence="14">Muscle</tissue>
    </source>
</reference>
<keyword evidence="4" id="KW-0677">Repeat</keyword>
<evidence type="ECO:0000256" key="1">
    <source>
        <dbReference type="ARBA" id="ARBA00003767"/>
    </source>
</evidence>
<feature type="region of interest" description="Disordered" evidence="12">
    <location>
        <begin position="1"/>
        <end position="35"/>
    </location>
</feature>
<feature type="domain" description="C2H2-type" evidence="13">
    <location>
        <begin position="45"/>
        <end position="72"/>
    </location>
</feature>
<evidence type="ECO:0000256" key="7">
    <source>
        <dbReference type="ARBA" id="ARBA00023015"/>
    </source>
</evidence>
<dbReference type="OrthoDB" id="654211at2759"/>
<evidence type="ECO:0000313" key="15">
    <source>
        <dbReference type="Proteomes" id="UP000281406"/>
    </source>
</evidence>
<keyword evidence="15" id="KW-1185">Reference proteome</keyword>
<protein>
    <submittedName>
        <fullName evidence="14">Zinc finger protein 658</fullName>
    </submittedName>
</protein>
<dbReference type="InterPro" id="IPR013087">
    <property type="entry name" value="Znf_C2H2_type"/>
</dbReference>
<keyword evidence="6" id="KW-0862">Zinc</keyword>
<feature type="compositionally biased region" description="Acidic residues" evidence="12">
    <location>
        <begin position="1"/>
        <end position="14"/>
    </location>
</feature>
<dbReference type="InterPro" id="IPR036236">
    <property type="entry name" value="Znf_C2H2_sf"/>
</dbReference>
<organism evidence="14 15">
    <name type="scientific">Anabarilius grahami</name>
    <name type="common">Kanglang fish</name>
    <name type="synonym">Barilius grahami</name>
    <dbReference type="NCBI Taxonomy" id="495550"/>
    <lineage>
        <taxon>Eukaryota</taxon>
        <taxon>Metazoa</taxon>
        <taxon>Chordata</taxon>
        <taxon>Craniata</taxon>
        <taxon>Vertebrata</taxon>
        <taxon>Euteleostomi</taxon>
        <taxon>Actinopterygii</taxon>
        <taxon>Neopterygii</taxon>
        <taxon>Teleostei</taxon>
        <taxon>Ostariophysi</taxon>
        <taxon>Cypriniformes</taxon>
        <taxon>Xenocyprididae</taxon>
        <taxon>Xenocypridinae</taxon>
        <taxon>Xenocypridinae incertae sedis</taxon>
        <taxon>Anabarilius</taxon>
    </lineage>
</organism>
<dbReference type="Gene3D" id="3.30.160.60">
    <property type="entry name" value="Classic Zinc Finger"/>
    <property type="match status" value="3"/>
</dbReference>
<keyword evidence="3" id="KW-0479">Metal-binding</keyword>
<dbReference type="FunFam" id="3.30.160.60:FF:001846">
    <property type="entry name" value="ZNF121 isoform 1"/>
    <property type="match status" value="1"/>
</dbReference>
<dbReference type="Pfam" id="PF13465">
    <property type="entry name" value="zf-H2C2_2"/>
    <property type="match status" value="1"/>
</dbReference>
<evidence type="ECO:0000259" key="13">
    <source>
        <dbReference type="PROSITE" id="PS50157"/>
    </source>
</evidence>
<evidence type="ECO:0000256" key="5">
    <source>
        <dbReference type="ARBA" id="ARBA00022771"/>
    </source>
</evidence>
<name>A0A3N0XDZ2_ANAGA</name>
<feature type="domain" description="C2H2-type" evidence="13">
    <location>
        <begin position="73"/>
        <end position="100"/>
    </location>
</feature>
<evidence type="ECO:0000256" key="4">
    <source>
        <dbReference type="ARBA" id="ARBA00022737"/>
    </source>
</evidence>
<accession>A0A3N0XDZ2</accession>
<evidence type="ECO:0000256" key="11">
    <source>
        <dbReference type="PROSITE-ProRule" id="PRU00042"/>
    </source>
</evidence>
<keyword evidence="8" id="KW-0238">DNA-binding</keyword>
<dbReference type="FunFam" id="3.30.160.60:FF:000625">
    <property type="entry name" value="Zinc finger protein 536"/>
    <property type="match status" value="1"/>
</dbReference>
<proteinExistence type="predicted"/>
<sequence>MEESEESEELSEVEEEHHYKPGEKPLGRSKTKKTFFKKRRAKKSKTCTQCGKSFTTKHSLEIHMRVHTGERPFTCDQCRKSFAQKIHLNQHMRIHTGEKPFTCDQCGKSFSQSSDLRDHKRIHTGEKPFTCDQVSDTGGHTQPWRFFVRAKSTCGQYSNGTVCINCECLPMKMLCSHLALFLRGEVPVPGGSRPRRQNGG</sequence>
<evidence type="ECO:0000256" key="9">
    <source>
        <dbReference type="ARBA" id="ARBA00023163"/>
    </source>
</evidence>
<dbReference type="PANTHER" id="PTHR24394:SF48">
    <property type="entry name" value="ZINC FINGER PROTEIN 771"/>
    <property type="match status" value="1"/>
</dbReference>
<dbReference type="FunFam" id="3.30.160.60:FF:004895">
    <property type="match status" value="1"/>
</dbReference>
<feature type="compositionally biased region" description="Basic and acidic residues" evidence="12">
    <location>
        <begin position="15"/>
        <end position="26"/>
    </location>
</feature>
<dbReference type="PANTHER" id="PTHR24394">
    <property type="entry name" value="ZINC FINGER PROTEIN"/>
    <property type="match status" value="1"/>
</dbReference>
<comment type="function">
    <text evidence="1">May be involved in transcriptional regulation.</text>
</comment>
<keyword evidence="5 11" id="KW-0863">Zinc-finger</keyword>
<dbReference type="GO" id="GO:0000981">
    <property type="term" value="F:DNA-binding transcription factor activity, RNA polymerase II-specific"/>
    <property type="evidence" value="ECO:0007669"/>
    <property type="project" value="TreeGrafter"/>
</dbReference>
<dbReference type="SUPFAM" id="SSF57667">
    <property type="entry name" value="beta-beta-alpha zinc fingers"/>
    <property type="match status" value="2"/>
</dbReference>
<dbReference type="GO" id="GO:0005634">
    <property type="term" value="C:nucleus"/>
    <property type="evidence" value="ECO:0007669"/>
    <property type="project" value="UniProtKB-SubCell"/>
</dbReference>
<evidence type="ECO:0000256" key="3">
    <source>
        <dbReference type="ARBA" id="ARBA00022723"/>
    </source>
</evidence>
<gene>
    <name evidence="14" type="ORF">DPX16_0775</name>
</gene>
<dbReference type="SMART" id="SM00355">
    <property type="entry name" value="ZnF_C2H2"/>
    <property type="match status" value="3"/>
</dbReference>
<keyword evidence="9" id="KW-0804">Transcription</keyword>
<comment type="subcellular location">
    <subcellularLocation>
        <location evidence="2">Nucleus</location>
    </subcellularLocation>
</comment>
<evidence type="ECO:0000256" key="6">
    <source>
        <dbReference type="ARBA" id="ARBA00022833"/>
    </source>
</evidence>
<keyword evidence="7" id="KW-0805">Transcription regulation</keyword>
<evidence type="ECO:0000313" key="14">
    <source>
        <dbReference type="EMBL" id="ROI15543.1"/>
    </source>
</evidence>
<evidence type="ECO:0000256" key="8">
    <source>
        <dbReference type="ARBA" id="ARBA00023125"/>
    </source>
</evidence>
<evidence type="ECO:0000256" key="10">
    <source>
        <dbReference type="ARBA" id="ARBA00023242"/>
    </source>
</evidence>
<comment type="caution">
    <text evidence="14">The sequence shown here is derived from an EMBL/GenBank/DDBJ whole genome shotgun (WGS) entry which is preliminary data.</text>
</comment>
<dbReference type="GO" id="GO:0008270">
    <property type="term" value="F:zinc ion binding"/>
    <property type="evidence" value="ECO:0007669"/>
    <property type="project" value="UniProtKB-KW"/>
</dbReference>
<dbReference type="EMBL" id="RJVU01079756">
    <property type="protein sequence ID" value="ROI15543.1"/>
    <property type="molecule type" value="Genomic_DNA"/>
</dbReference>
<dbReference type="PROSITE" id="PS50157">
    <property type="entry name" value="ZINC_FINGER_C2H2_2"/>
    <property type="match status" value="3"/>
</dbReference>